<dbReference type="InterPro" id="IPR036318">
    <property type="entry name" value="FAD-bd_PCMH-like_sf"/>
</dbReference>
<dbReference type="InterPro" id="IPR050432">
    <property type="entry name" value="FAD-linked_Oxidoreductases_BP"/>
</dbReference>
<gene>
    <name evidence="6" type="primary">dprE1</name>
    <name evidence="5" type="ORF">Lqua_1428</name>
    <name evidence="6" type="ORF">NCTC12376_01363</name>
</gene>
<dbReference type="InterPro" id="IPR016166">
    <property type="entry name" value="FAD-bd_PCMH"/>
</dbReference>
<dbReference type="EMBL" id="UGOW01000001">
    <property type="protein sequence ID" value="STY17555.1"/>
    <property type="molecule type" value="Genomic_DNA"/>
</dbReference>
<keyword evidence="3 6" id="KW-0560">Oxidoreductase</keyword>
<dbReference type="EMBL" id="LNYR01000012">
    <property type="protein sequence ID" value="KTD51201.1"/>
    <property type="molecule type" value="Genomic_DNA"/>
</dbReference>
<accession>A0A378KSL3</accession>
<dbReference type="OrthoDB" id="143770at2"/>
<evidence type="ECO:0000313" key="8">
    <source>
        <dbReference type="Proteomes" id="UP000254230"/>
    </source>
</evidence>
<dbReference type="RefSeq" id="WP_058473588.1">
    <property type="nucleotide sequence ID" value="NZ_CAAAIL010000013.1"/>
</dbReference>
<evidence type="ECO:0000256" key="2">
    <source>
        <dbReference type="ARBA" id="ARBA00022827"/>
    </source>
</evidence>
<evidence type="ECO:0000256" key="3">
    <source>
        <dbReference type="ARBA" id="ARBA00023002"/>
    </source>
</evidence>
<dbReference type="SUPFAM" id="SSF56176">
    <property type="entry name" value="FAD-binding/transporter-associated domain-like"/>
    <property type="match status" value="1"/>
</dbReference>
<keyword evidence="7" id="KW-1185">Reference proteome</keyword>
<dbReference type="PANTHER" id="PTHR13878">
    <property type="entry name" value="GULONOLACTONE OXIDASE"/>
    <property type="match status" value="1"/>
</dbReference>
<reference evidence="6 8" key="2">
    <citation type="submission" date="2018-06" db="EMBL/GenBank/DDBJ databases">
        <authorList>
            <consortium name="Pathogen Informatics"/>
            <person name="Doyle S."/>
        </authorList>
    </citation>
    <scope>NUCLEOTIDE SEQUENCE [LARGE SCALE GENOMIC DNA]</scope>
    <source>
        <strain evidence="6 8">NCTC12376</strain>
    </source>
</reference>
<comment type="similarity">
    <text evidence="1">Belongs to the oxygen-dependent FAD-linked oxidoreductase family.</text>
</comment>
<organism evidence="6 8">
    <name type="scientific">Legionella quateirensis</name>
    <dbReference type="NCBI Taxonomy" id="45072"/>
    <lineage>
        <taxon>Bacteria</taxon>
        <taxon>Pseudomonadati</taxon>
        <taxon>Pseudomonadota</taxon>
        <taxon>Gammaproteobacteria</taxon>
        <taxon>Legionellales</taxon>
        <taxon>Legionellaceae</taxon>
        <taxon>Legionella</taxon>
    </lineage>
</organism>
<dbReference type="Proteomes" id="UP000054639">
    <property type="component" value="Unassembled WGS sequence"/>
</dbReference>
<dbReference type="PROSITE" id="PS51387">
    <property type="entry name" value="FAD_PCMH"/>
    <property type="match status" value="1"/>
</dbReference>
<name>A0A378KSL3_9GAMM</name>
<feature type="domain" description="FAD-binding PCMH-type" evidence="4">
    <location>
        <begin position="12"/>
        <end position="181"/>
    </location>
</feature>
<evidence type="ECO:0000313" key="7">
    <source>
        <dbReference type="Proteomes" id="UP000054639"/>
    </source>
</evidence>
<dbReference type="Gene3D" id="3.30.465.10">
    <property type="match status" value="1"/>
</dbReference>
<evidence type="ECO:0000313" key="5">
    <source>
        <dbReference type="EMBL" id="KTD51201.1"/>
    </source>
</evidence>
<dbReference type="InterPro" id="IPR016169">
    <property type="entry name" value="FAD-bd_PCMH_sub2"/>
</dbReference>
<dbReference type="STRING" id="45072.Lqua_1428"/>
<dbReference type="GO" id="GO:0071949">
    <property type="term" value="F:FAD binding"/>
    <property type="evidence" value="ECO:0007669"/>
    <property type="project" value="InterPro"/>
</dbReference>
<evidence type="ECO:0000313" key="6">
    <source>
        <dbReference type="EMBL" id="STY17555.1"/>
    </source>
</evidence>
<keyword evidence="2" id="KW-0274">FAD</keyword>
<evidence type="ECO:0000259" key="4">
    <source>
        <dbReference type="PROSITE" id="PS51387"/>
    </source>
</evidence>
<dbReference type="EC" id="1.-.-.-" evidence="6"/>
<dbReference type="PANTHER" id="PTHR13878:SF53">
    <property type="entry name" value="CYTOKININ DEHYDROGENASE 6"/>
    <property type="match status" value="1"/>
</dbReference>
<dbReference type="InterPro" id="IPR006094">
    <property type="entry name" value="Oxid_FAD_bind_N"/>
</dbReference>
<dbReference type="AlphaFoldDB" id="A0A378KSL3"/>
<dbReference type="Pfam" id="PF01565">
    <property type="entry name" value="FAD_binding_4"/>
    <property type="match status" value="1"/>
</dbReference>
<keyword evidence="2" id="KW-0285">Flavoprotein</keyword>
<proteinExistence type="inferred from homology"/>
<reference evidence="5 7" key="1">
    <citation type="submission" date="2015-11" db="EMBL/GenBank/DDBJ databases">
        <title>Genomic analysis of 38 Legionella species identifies large and diverse effector repertoires.</title>
        <authorList>
            <person name="Burstein D."/>
            <person name="Amaro F."/>
            <person name="Zusman T."/>
            <person name="Lifshitz Z."/>
            <person name="Cohen O."/>
            <person name="Gilbert J.A."/>
            <person name="Pupko T."/>
            <person name="Shuman H.A."/>
            <person name="Segal G."/>
        </authorList>
    </citation>
    <scope>NUCLEOTIDE SEQUENCE [LARGE SCALE GENOMIC DNA]</scope>
    <source>
        <strain evidence="5 7">ATCC 49507</strain>
    </source>
</reference>
<dbReference type="Proteomes" id="UP000254230">
    <property type="component" value="Unassembled WGS sequence"/>
</dbReference>
<protein>
    <submittedName>
        <fullName evidence="6">Oxidoreductase</fullName>
        <ecNumber evidence="6">1.-.-.-</ecNumber>
    </submittedName>
</protein>
<evidence type="ECO:0000256" key="1">
    <source>
        <dbReference type="ARBA" id="ARBA00005466"/>
    </source>
</evidence>
<dbReference type="GO" id="GO:0016491">
    <property type="term" value="F:oxidoreductase activity"/>
    <property type="evidence" value="ECO:0007669"/>
    <property type="project" value="UniProtKB-KW"/>
</dbReference>
<sequence>MRSKKTILTNFSRAKYSESLCLRPDNEKQLAEYCSNDHELPLLVRGAGLSYSDSCLNQDGLIIDSSRLNHLISFDINTGSAVCQGAVSIKDLFLLHPEYIPYVLPGTVHGTLAGGIAHDVHGKNNPHEGSFGHHILWFDLILKNKKYHCSREEHKDLFIATIGGAGLTGVITRIGIKLKKATRCVQVEHKQLDSIKSLTETMSTYGLKYQYQVAWLDLLNSEPRSLLSVANHCESIPYKEEKSHSVSKFPFGLIKQWNMKLFNKLYFNSKKPVEQLSLLEFNNPLDKIKHWNRLYGPKGLIQFQAVFNQDNAHHTIEQLIQIIRSHQAIPTLAVLKLFIQSGEGLLSFCKPGFTLAIDFINNPQAQKAIMAMNQLITELNGRIYLAKDLLLTPEQFRSQYEHHVHMSEILKHYQSPMRSDLANRLRITE</sequence>